<dbReference type="Pfam" id="PF00615">
    <property type="entry name" value="RGS"/>
    <property type="match status" value="1"/>
</dbReference>
<dbReference type="PANTHER" id="PTHR13155:SF1">
    <property type="entry name" value="A-KINASE ANCHOR PROTEIN 10, MITOCHONDRIAL"/>
    <property type="match status" value="1"/>
</dbReference>
<dbReference type="Gene3D" id="1.10.167.10">
    <property type="entry name" value="Regulator of G-protein Signalling 4, domain 2"/>
    <property type="match status" value="1"/>
</dbReference>
<proteinExistence type="predicted"/>
<dbReference type="SUPFAM" id="SSF48097">
    <property type="entry name" value="Regulator of G-protein signaling, RGS"/>
    <property type="match status" value="1"/>
</dbReference>
<keyword evidence="5" id="KW-1185">Reference proteome</keyword>
<feature type="transmembrane region" description="Helical" evidence="2">
    <location>
        <begin position="372"/>
        <end position="393"/>
    </location>
</feature>
<dbReference type="CDD" id="cd07440">
    <property type="entry name" value="RGS"/>
    <property type="match status" value="1"/>
</dbReference>
<dbReference type="InterPro" id="IPR036305">
    <property type="entry name" value="RGS_sf"/>
</dbReference>
<dbReference type="GO" id="GO:0008104">
    <property type="term" value="P:intracellular protein localization"/>
    <property type="evidence" value="ECO:0007669"/>
    <property type="project" value="TreeGrafter"/>
</dbReference>
<feature type="compositionally biased region" description="Polar residues" evidence="1">
    <location>
        <begin position="195"/>
        <end position="205"/>
    </location>
</feature>
<dbReference type="PROSITE" id="PS50132">
    <property type="entry name" value="RGS"/>
    <property type="match status" value="1"/>
</dbReference>
<keyword evidence="2" id="KW-0472">Membrane</keyword>
<sequence length="398" mass="44506">MDAEKGPRRRRGLTGALFTTPERHPTLNDVLNRRTRAPIDLFSFYIYMRDQQRSVDYLDFWLDVSQHMTLCRHYVRDLRRSVLADTPEGASKRSSGNTAGGMDVAEAYDSAAGPSEKRSASDNRISQVLRDNRSQHSKSNSQNSNNTSAPSVPRRPSHSPSARSGRSARSLRSARSARHLSSSSATPGTGHERSGSSSTPQTNVNRADVRASAERILYTYLLPGAEREIILPQSIVNEITEEIEQNGRDDPEVFDAAKDYVFQAMDRDAFPGFLQSKALGNLVSGSLMLRLILGLLGLFAAFWAGFILIFLDKSSSTRCWLILPFTIGTYTLNSYEWMLDPLLAFIGLSEYTFMSFTRIHEPYVRQLLLKRAAIAFLTFLIIDVALCVLFILVPGKRL</sequence>
<accession>A0A6A6TVQ8</accession>
<keyword evidence="2" id="KW-1133">Transmembrane helix</keyword>
<dbReference type="OrthoDB" id="5584247at2759"/>
<evidence type="ECO:0000259" key="3">
    <source>
        <dbReference type="PROSITE" id="PS50132"/>
    </source>
</evidence>
<evidence type="ECO:0000256" key="1">
    <source>
        <dbReference type="SAM" id="MobiDB-lite"/>
    </source>
</evidence>
<protein>
    <submittedName>
        <fullName evidence="4">Regulator of G protein signaling superfamily</fullName>
    </submittedName>
</protein>
<evidence type="ECO:0000256" key="2">
    <source>
        <dbReference type="SAM" id="Phobius"/>
    </source>
</evidence>
<dbReference type="InterPro" id="IPR016137">
    <property type="entry name" value="RGS"/>
</dbReference>
<gene>
    <name evidence="4" type="ORF">BT63DRAFT_102837</name>
</gene>
<dbReference type="GO" id="GO:0005886">
    <property type="term" value="C:plasma membrane"/>
    <property type="evidence" value="ECO:0007669"/>
    <property type="project" value="TreeGrafter"/>
</dbReference>
<dbReference type="PANTHER" id="PTHR13155">
    <property type="entry name" value="A-KINASE ANCHOR PROTEINS"/>
    <property type="match status" value="1"/>
</dbReference>
<organism evidence="4 5">
    <name type="scientific">Microthyrium microscopicum</name>
    <dbReference type="NCBI Taxonomy" id="703497"/>
    <lineage>
        <taxon>Eukaryota</taxon>
        <taxon>Fungi</taxon>
        <taxon>Dikarya</taxon>
        <taxon>Ascomycota</taxon>
        <taxon>Pezizomycotina</taxon>
        <taxon>Dothideomycetes</taxon>
        <taxon>Dothideomycetes incertae sedis</taxon>
        <taxon>Microthyriales</taxon>
        <taxon>Microthyriaceae</taxon>
        <taxon>Microthyrium</taxon>
    </lineage>
</organism>
<dbReference type="EMBL" id="MU004243">
    <property type="protein sequence ID" value="KAF2664175.1"/>
    <property type="molecule type" value="Genomic_DNA"/>
</dbReference>
<feature type="transmembrane region" description="Helical" evidence="2">
    <location>
        <begin position="287"/>
        <end position="311"/>
    </location>
</feature>
<feature type="domain" description="RGS" evidence="3">
    <location>
        <begin position="213"/>
        <end position="283"/>
    </location>
</feature>
<dbReference type="InterPro" id="IPR052246">
    <property type="entry name" value="Cell_Polariz_PKAAnc"/>
</dbReference>
<reference evidence="4" key="1">
    <citation type="journal article" date="2020" name="Stud. Mycol.">
        <title>101 Dothideomycetes genomes: a test case for predicting lifestyles and emergence of pathogens.</title>
        <authorList>
            <person name="Haridas S."/>
            <person name="Albert R."/>
            <person name="Binder M."/>
            <person name="Bloem J."/>
            <person name="Labutti K."/>
            <person name="Salamov A."/>
            <person name="Andreopoulos B."/>
            <person name="Baker S."/>
            <person name="Barry K."/>
            <person name="Bills G."/>
            <person name="Bluhm B."/>
            <person name="Cannon C."/>
            <person name="Castanera R."/>
            <person name="Culley D."/>
            <person name="Daum C."/>
            <person name="Ezra D."/>
            <person name="Gonzalez J."/>
            <person name="Henrissat B."/>
            <person name="Kuo A."/>
            <person name="Liang C."/>
            <person name="Lipzen A."/>
            <person name="Lutzoni F."/>
            <person name="Magnuson J."/>
            <person name="Mondo S."/>
            <person name="Nolan M."/>
            <person name="Ohm R."/>
            <person name="Pangilinan J."/>
            <person name="Park H.-J."/>
            <person name="Ramirez L."/>
            <person name="Alfaro M."/>
            <person name="Sun H."/>
            <person name="Tritt A."/>
            <person name="Yoshinaga Y."/>
            <person name="Zwiers L.-H."/>
            <person name="Turgeon B."/>
            <person name="Goodwin S."/>
            <person name="Spatafora J."/>
            <person name="Crous P."/>
            <person name="Grigoriev I."/>
        </authorList>
    </citation>
    <scope>NUCLEOTIDE SEQUENCE</scope>
    <source>
        <strain evidence="4">CBS 115976</strain>
    </source>
</reference>
<name>A0A6A6TVQ8_9PEZI</name>
<dbReference type="SMART" id="SM00315">
    <property type="entry name" value="RGS"/>
    <property type="match status" value="1"/>
</dbReference>
<dbReference type="InterPro" id="IPR044926">
    <property type="entry name" value="RGS_subdomain_2"/>
</dbReference>
<evidence type="ECO:0000313" key="4">
    <source>
        <dbReference type="EMBL" id="KAF2664175.1"/>
    </source>
</evidence>
<feature type="compositionally biased region" description="Low complexity" evidence="1">
    <location>
        <begin position="137"/>
        <end position="185"/>
    </location>
</feature>
<feature type="region of interest" description="Disordered" evidence="1">
    <location>
        <begin position="130"/>
        <end position="207"/>
    </location>
</feature>
<keyword evidence="2" id="KW-0812">Transmembrane</keyword>
<evidence type="ECO:0000313" key="5">
    <source>
        <dbReference type="Proteomes" id="UP000799302"/>
    </source>
</evidence>
<dbReference type="AlphaFoldDB" id="A0A6A6TVQ8"/>
<dbReference type="Proteomes" id="UP000799302">
    <property type="component" value="Unassembled WGS sequence"/>
</dbReference>